<evidence type="ECO:0000313" key="3">
    <source>
        <dbReference type="Proteomes" id="UP001055658"/>
    </source>
</evidence>
<organism evidence="2 3">
    <name type="scientific">Microbulbifer variabilis</name>
    <dbReference type="NCBI Taxonomy" id="266805"/>
    <lineage>
        <taxon>Bacteria</taxon>
        <taxon>Pseudomonadati</taxon>
        <taxon>Pseudomonadota</taxon>
        <taxon>Gammaproteobacteria</taxon>
        <taxon>Cellvibrionales</taxon>
        <taxon>Microbulbiferaceae</taxon>
        <taxon>Microbulbifer</taxon>
    </lineage>
</organism>
<reference evidence="2" key="1">
    <citation type="submission" date="2022-02" db="EMBL/GenBank/DDBJ databases">
        <title>Coral-associated bacteria.</title>
        <authorList>
            <person name="Tang K."/>
            <person name="Wang X."/>
        </authorList>
    </citation>
    <scope>NUCLEOTIDE SEQUENCE</scope>
    <source>
        <strain evidence="2">SCSIO 43006</strain>
    </source>
</reference>
<dbReference type="Proteomes" id="UP001055658">
    <property type="component" value="Chromosome"/>
</dbReference>
<dbReference type="RefSeq" id="WP_252084331.1">
    <property type="nucleotide sequence ID" value="NZ_CP092418.1"/>
</dbReference>
<proteinExistence type="predicted"/>
<protein>
    <recommendedName>
        <fullName evidence="1">CARDB domain-containing protein</fullName>
    </recommendedName>
</protein>
<dbReference type="Pfam" id="PF07705">
    <property type="entry name" value="CARDB"/>
    <property type="match status" value="1"/>
</dbReference>
<evidence type="ECO:0000259" key="1">
    <source>
        <dbReference type="Pfam" id="PF07705"/>
    </source>
</evidence>
<dbReference type="InterPro" id="IPR011635">
    <property type="entry name" value="CARDB"/>
</dbReference>
<dbReference type="EMBL" id="CP092418">
    <property type="protein sequence ID" value="USD21939.1"/>
    <property type="molecule type" value="Genomic_DNA"/>
</dbReference>
<evidence type="ECO:0000313" key="2">
    <source>
        <dbReference type="EMBL" id="USD21939.1"/>
    </source>
</evidence>
<dbReference type="Gene3D" id="2.60.40.10">
    <property type="entry name" value="Immunoglobulins"/>
    <property type="match status" value="1"/>
</dbReference>
<accession>A0ABY4VJ75</accession>
<sequence length="241" mass="26899">MLRIIISFLASLLTLILAIISYADPIQDISMQNYNAGWYPNFYQGQGPLTCRRTCATWVGAIPESELTKEMTEEFERTNVCKITRNPVIIEKPYDDPLAHWLYGNQFDDKANCYAGTPFGVIEDDHYMCLCVCDKPDLIVSKIHDPIWDSGSGQSLIAVDITNIGQMAAAASFAHLIDPDTLANDVQAIPALAVGVTITLIFTLNYWVFDPDAVLEVTADYKNIVEECDETNNMLVYKKQG</sequence>
<keyword evidence="3" id="KW-1185">Reference proteome</keyword>
<gene>
    <name evidence="2" type="ORF">MJO52_02005</name>
</gene>
<feature type="domain" description="CARDB" evidence="1">
    <location>
        <begin position="135"/>
        <end position="235"/>
    </location>
</feature>
<dbReference type="InterPro" id="IPR013783">
    <property type="entry name" value="Ig-like_fold"/>
</dbReference>
<name>A0ABY4VJ75_9GAMM</name>